<accession>A0ABD5YFX5</accession>
<dbReference type="Pfam" id="PF25925">
    <property type="entry name" value="DUF7970"/>
    <property type="match status" value="1"/>
</dbReference>
<evidence type="ECO:0000313" key="3">
    <source>
        <dbReference type="Proteomes" id="UP001596390"/>
    </source>
</evidence>
<evidence type="ECO:0000256" key="1">
    <source>
        <dbReference type="SAM" id="MobiDB-lite"/>
    </source>
</evidence>
<dbReference type="EMBL" id="JBHSZZ010000084">
    <property type="protein sequence ID" value="MFC7188256.1"/>
    <property type="molecule type" value="Genomic_DNA"/>
</dbReference>
<evidence type="ECO:0000313" key="2">
    <source>
        <dbReference type="EMBL" id="MFC7188256.1"/>
    </source>
</evidence>
<dbReference type="AlphaFoldDB" id="A0ABD5YFX5"/>
<proteinExistence type="predicted"/>
<feature type="compositionally biased region" description="Basic and acidic residues" evidence="1">
    <location>
        <begin position="30"/>
        <end position="43"/>
    </location>
</feature>
<dbReference type="RefSeq" id="WP_267665696.1">
    <property type="nucleotide sequence ID" value="NZ_JAODIX010000084.1"/>
</dbReference>
<gene>
    <name evidence="2" type="ORF">ACFQMK_15530</name>
</gene>
<feature type="region of interest" description="Disordered" evidence="1">
    <location>
        <begin position="1"/>
        <end position="67"/>
    </location>
</feature>
<keyword evidence="3" id="KW-1185">Reference proteome</keyword>
<dbReference type="Proteomes" id="UP001596390">
    <property type="component" value="Unassembled WGS sequence"/>
</dbReference>
<organism evidence="2 3">
    <name type="scientific">Halorubrum yunnanense</name>
    <dbReference type="NCBI Taxonomy" id="1526162"/>
    <lineage>
        <taxon>Archaea</taxon>
        <taxon>Methanobacteriati</taxon>
        <taxon>Methanobacteriota</taxon>
        <taxon>Stenosarchaea group</taxon>
        <taxon>Halobacteria</taxon>
        <taxon>Halobacteriales</taxon>
        <taxon>Haloferacaceae</taxon>
        <taxon>Halorubrum</taxon>
    </lineage>
</organism>
<name>A0ABD5YFX5_9EURY</name>
<reference evidence="2 3" key="1">
    <citation type="journal article" date="2019" name="Int. J. Syst. Evol. Microbiol.">
        <title>The Global Catalogue of Microorganisms (GCM) 10K type strain sequencing project: providing services to taxonomists for standard genome sequencing and annotation.</title>
        <authorList>
            <consortium name="The Broad Institute Genomics Platform"/>
            <consortium name="The Broad Institute Genome Sequencing Center for Infectious Disease"/>
            <person name="Wu L."/>
            <person name="Ma J."/>
        </authorList>
    </citation>
    <scope>NUCLEOTIDE SEQUENCE [LARGE SCALE GENOMIC DNA]</scope>
    <source>
        <strain evidence="2 3">Q85</strain>
    </source>
</reference>
<feature type="compositionally biased region" description="Acidic residues" evidence="1">
    <location>
        <begin position="11"/>
        <end position="28"/>
    </location>
</feature>
<sequence>MGGFKEGTVNDWDDEEEEDNDSEPEFEGDASAKEDSSDQERQAAEVGIETGAEDTVETGVNNTSGGDIPWILRRNSITDGRDQTVQIHLQEETMTVERKQKSLIEARLGESVRKADLREAALLVGLQYTDDVVDVLEEWGYALE</sequence>
<dbReference type="InterPro" id="IPR058276">
    <property type="entry name" value="DUF7970"/>
</dbReference>
<comment type="caution">
    <text evidence="2">The sequence shown here is derived from an EMBL/GenBank/DDBJ whole genome shotgun (WGS) entry which is preliminary data.</text>
</comment>
<protein>
    <submittedName>
        <fullName evidence="2">Uncharacterized protein</fullName>
    </submittedName>
</protein>